<comment type="caution">
    <text evidence="4">The sequence shown here is derived from an EMBL/GenBank/DDBJ whole genome shotgun (WGS) entry which is preliminary data.</text>
</comment>
<reference evidence="5" key="1">
    <citation type="journal article" date="2019" name="Int. J. Syst. Evol. Microbiol.">
        <title>The Global Catalogue of Microorganisms (GCM) 10K type strain sequencing project: providing services to taxonomists for standard genome sequencing and annotation.</title>
        <authorList>
            <consortium name="The Broad Institute Genomics Platform"/>
            <consortium name="The Broad Institute Genome Sequencing Center for Infectious Disease"/>
            <person name="Wu L."/>
            <person name="Ma J."/>
        </authorList>
    </citation>
    <scope>NUCLEOTIDE SEQUENCE [LARGE SCALE GENOMIC DNA]</scope>
    <source>
        <strain evidence="5">KCTC 23917</strain>
    </source>
</reference>
<evidence type="ECO:0000313" key="5">
    <source>
        <dbReference type="Proteomes" id="UP000653343"/>
    </source>
</evidence>
<evidence type="ECO:0000256" key="1">
    <source>
        <dbReference type="ARBA" id="ARBA00010634"/>
    </source>
</evidence>
<gene>
    <name evidence="4" type="ORF">GCM10010946_34250</name>
</gene>
<comment type="similarity">
    <text evidence="1">Belongs to the MlaA family.</text>
</comment>
<sequence>MFPISARLLRAALILLCGLVLSACSTVNTEKIRAKTDQTIDAISTKTNIGKNPSDPLEGFNRLMFNFNDSVDQNVLQPVARVYRDTTPGFFQTAVSNFFGNIGDVWSAVNNILQGKVGDGMSDVMRVAVNSTFGLGGVIDIASPAGLQKHKEDFGQTLGVWGVPSGPYIVLPMLGSSTLRDTAAMPVDMKADLWSYKEPVYIRNSGTVLKLVDKRASVLDAGTLLEEAALDKYVFIRDAYLQKRANDIRKQEDE</sequence>
<evidence type="ECO:0008006" key="6">
    <source>
        <dbReference type="Google" id="ProtNLM"/>
    </source>
</evidence>
<protein>
    <recommendedName>
        <fullName evidence="6">Phospholipid-binding lipoprotein MlaA</fullName>
    </recommendedName>
</protein>
<organism evidence="4 5">
    <name type="scientific">Undibacterium squillarum</name>
    <dbReference type="NCBI Taxonomy" id="1131567"/>
    <lineage>
        <taxon>Bacteria</taxon>
        <taxon>Pseudomonadati</taxon>
        <taxon>Pseudomonadota</taxon>
        <taxon>Betaproteobacteria</taxon>
        <taxon>Burkholderiales</taxon>
        <taxon>Oxalobacteraceae</taxon>
        <taxon>Undibacterium</taxon>
    </lineage>
</organism>
<evidence type="ECO:0000313" key="4">
    <source>
        <dbReference type="EMBL" id="GGX52710.1"/>
    </source>
</evidence>
<dbReference type="PANTHER" id="PTHR30035">
    <property type="entry name" value="LIPOPROTEIN VACJ-RELATED"/>
    <property type="match status" value="1"/>
</dbReference>
<dbReference type="RefSeq" id="WP_189358687.1">
    <property type="nucleotide sequence ID" value="NZ_BMYU01000011.1"/>
</dbReference>
<feature type="chain" id="PRO_5045435688" description="Phospholipid-binding lipoprotein MlaA" evidence="3">
    <location>
        <begin position="23"/>
        <end position="254"/>
    </location>
</feature>
<dbReference type="Proteomes" id="UP000653343">
    <property type="component" value="Unassembled WGS sequence"/>
</dbReference>
<keyword evidence="2 3" id="KW-0732">Signal</keyword>
<dbReference type="PROSITE" id="PS51257">
    <property type="entry name" value="PROKAR_LIPOPROTEIN"/>
    <property type="match status" value="1"/>
</dbReference>
<dbReference type="InterPro" id="IPR007428">
    <property type="entry name" value="MlaA"/>
</dbReference>
<keyword evidence="5" id="KW-1185">Reference proteome</keyword>
<dbReference type="EMBL" id="BMYU01000011">
    <property type="protein sequence ID" value="GGX52710.1"/>
    <property type="molecule type" value="Genomic_DNA"/>
</dbReference>
<proteinExistence type="inferred from homology"/>
<accession>A0ABQ2Y2Z4</accession>
<name>A0ABQ2Y2Z4_9BURK</name>
<feature type="signal peptide" evidence="3">
    <location>
        <begin position="1"/>
        <end position="22"/>
    </location>
</feature>
<dbReference type="Pfam" id="PF04333">
    <property type="entry name" value="MlaA"/>
    <property type="match status" value="1"/>
</dbReference>
<evidence type="ECO:0000256" key="2">
    <source>
        <dbReference type="ARBA" id="ARBA00022729"/>
    </source>
</evidence>
<dbReference type="PANTHER" id="PTHR30035:SF3">
    <property type="entry name" value="INTERMEMBRANE PHOSPHOLIPID TRANSPORT SYSTEM LIPOPROTEIN MLAA"/>
    <property type="match status" value="1"/>
</dbReference>
<dbReference type="PRINTS" id="PR01805">
    <property type="entry name" value="VACJLIPOPROT"/>
</dbReference>
<evidence type="ECO:0000256" key="3">
    <source>
        <dbReference type="SAM" id="SignalP"/>
    </source>
</evidence>